<reference evidence="1 2" key="1">
    <citation type="submission" date="2014-12" db="EMBL/GenBank/DDBJ databases">
        <title>Comparative genome analysis of Bacillus coagulans HM-08, Clostridium butyricum HM-68, Bacillus subtilis HM-66 and Bacillus licheniformis BL-09.</title>
        <authorList>
            <person name="Zhang H."/>
        </authorList>
    </citation>
    <scope>NUCLEOTIDE SEQUENCE [LARGE SCALE GENOMIC DNA]</scope>
    <source>
        <strain evidence="1 2">HM-66</strain>
    </source>
</reference>
<dbReference type="AlphaFoldDB" id="A0A0D1I6Z4"/>
<evidence type="ECO:0000313" key="1">
    <source>
        <dbReference type="EMBL" id="KIU04568.1"/>
    </source>
</evidence>
<proteinExistence type="predicted"/>
<dbReference type="Proteomes" id="UP000032247">
    <property type="component" value="Unassembled WGS sequence"/>
</dbReference>
<gene>
    <name evidence="1" type="ORF">SC09_contig8orf00241</name>
</gene>
<dbReference type="PATRIC" id="fig|1423.173.peg.5035"/>
<comment type="caution">
    <text evidence="1">The sequence shown here is derived from an EMBL/GenBank/DDBJ whole genome shotgun (WGS) entry which is preliminary data.</text>
</comment>
<protein>
    <submittedName>
        <fullName evidence="1">Uncharacterized protein</fullName>
    </submittedName>
</protein>
<name>A0A0D1I6Z4_BACIU</name>
<evidence type="ECO:0000313" key="2">
    <source>
        <dbReference type="Proteomes" id="UP000032247"/>
    </source>
</evidence>
<accession>A0A0D1I6Z4</accession>
<sequence>MNYIVESSARIPVWTYGVSDGTTSTFGKIYVVPEDWLHRIVKQFGYTDIPDFQSAYTWDESKEILSIAEREGVVFEECDLSLCNKATY</sequence>
<dbReference type="EMBL" id="JXBC01000014">
    <property type="protein sequence ID" value="KIU04568.1"/>
    <property type="molecule type" value="Genomic_DNA"/>
</dbReference>
<organism evidence="1 2">
    <name type="scientific">Bacillus subtilis</name>
    <dbReference type="NCBI Taxonomy" id="1423"/>
    <lineage>
        <taxon>Bacteria</taxon>
        <taxon>Bacillati</taxon>
        <taxon>Bacillota</taxon>
        <taxon>Bacilli</taxon>
        <taxon>Bacillales</taxon>
        <taxon>Bacillaceae</taxon>
        <taxon>Bacillus</taxon>
    </lineage>
</organism>